<dbReference type="InterPro" id="IPR052035">
    <property type="entry name" value="ZnF_BED_domain_contain"/>
</dbReference>
<gene>
    <name evidence="6" type="ORF">EDS130_LOCUS40057</name>
    <name evidence="7" type="ORF">XAT740_LOCUS43297</name>
</gene>
<evidence type="ECO:0000256" key="3">
    <source>
        <dbReference type="ARBA" id="ARBA00022771"/>
    </source>
</evidence>
<evidence type="ECO:0000313" key="7">
    <source>
        <dbReference type="EMBL" id="CAF1556597.1"/>
    </source>
</evidence>
<organism evidence="7 8">
    <name type="scientific">Adineta ricciae</name>
    <name type="common">Rotifer</name>
    <dbReference type="NCBI Taxonomy" id="249248"/>
    <lineage>
        <taxon>Eukaryota</taxon>
        <taxon>Metazoa</taxon>
        <taxon>Spiralia</taxon>
        <taxon>Gnathifera</taxon>
        <taxon>Rotifera</taxon>
        <taxon>Eurotatoria</taxon>
        <taxon>Bdelloidea</taxon>
        <taxon>Adinetida</taxon>
        <taxon>Adinetidae</taxon>
        <taxon>Adineta</taxon>
    </lineage>
</organism>
<proteinExistence type="predicted"/>
<dbReference type="PANTHER" id="PTHR46481:SF10">
    <property type="entry name" value="ZINC FINGER BED DOMAIN-CONTAINING PROTEIN 39"/>
    <property type="match status" value="1"/>
</dbReference>
<reference evidence="7" key="1">
    <citation type="submission" date="2021-02" db="EMBL/GenBank/DDBJ databases">
        <authorList>
            <person name="Nowell W R."/>
        </authorList>
    </citation>
    <scope>NUCLEOTIDE SEQUENCE</scope>
</reference>
<evidence type="ECO:0000313" key="8">
    <source>
        <dbReference type="Proteomes" id="UP000663828"/>
    </source>
</evidence>
<dbReference type="Proteomes" id="UP000663852">
    <property type="component" value="Unassembled WGS sequence"/>
</dbReference>
<keyword evidence="5" id="KW-0539">Nucleus</keyword>
<evidence type="ECO:0000256" key="4">
    <source>
        <dbReference type="ARBA" id="ARBA00022833"/>
    </source>
</evidence>
<keyword evidence="3" id="KW-0863">Zinc-finger</keyword>
<dbReference type="EMBL" id="CAJNOR010005315">
    <property type="protein sequence ID" value="CAF1556597.1"/>
    <property type="molecule type" value="Genomic_DNA"/>
</dbReference>
<comment type="subcellular location">
    <subcellularLocation>
        <location evidence="1">Nucleus</location>
    </subcellularLocation>
</comment>
<dbReference type="Proteomes" id="UP000663828">
    <property type="component" value="Unassembled WGS sequence"/>
</dbReference>
<name>A0A815XEV6_ADIRI</name>
<sequence>MNLDANTNVTQHQITNSIVLNLIVNMGLPLAILNNVSFRTFMNDIDPRYQPVCRRDVTRSILPDLEKRCVSKLKEIWAKAPYISLTLDCWSDRRMRTYFGITLHTIVDDKYKSYFLSFETLHGKHSGEKLAAEFDRSFKLMT</sequence>
<protein>
    <recommendedName>
        <fullName evidence="9">Transposase-like protein</fullName>
    </recommendedName>
</protein>
<dbReference type="PANTHER" id="PTHR46481">
    <property type="entry name" value="ZINC FINGER BED DOMAIN-CONTAINING PROTEIN 4"/>
    <property type="match status" value="1"/>
</dbReference>
<evidence type="ECO:0000256" key="2">
    <source>
        <dbReference type="ARBA" id="ARBA00022723"/>
    </source>
</evidence>
<dbReference type="EMBL" id="CAJNOJ010000470">
    <property type="protein sequence ID" value="CAF1459519.1"/>
    <property type="molecule type" value="Genomic_DNA"/>
</dbReference>
<evidence type="ECO:0008006" key="9">
    <source>
        <dbReference type="Google" id="ProtNLM"/>
    </source>
</evidence>
<dbReference type="OrthoDB" id="10046233at2759"/>
<dbReference type="GO" id="GO:0005634">
    <property type="term" value="C:nucleus"/>
    <property type="evidence" value="ECO:0007669"/>
    <property type="project" value="UniProtKB-SubCell"/>
</dbReference>
<dbReference type="GO" id="GO:0008270">
    <property type="term" value="F:zinc ion binding"/>
    <property type="evidence" value="ECO:0007669"/>
    <property type="project" value="UniProtKB-KW"/>
</dbReference>
<evidence type="ECO:0000256" key="5">
    <source>
        <dbReference type="ARBA" id="ARBA00023242"/>
    </source>
</evidence>
<keyword evidence="4" id="KW-0862">Zinc</keyword>
<accession>A0A815XEV6</accession>
<evidence type="ECO:0000313" key="6">
    <source>
        <dbReference type="EMBL" id="CAF1459519.1"/>
    </source>
</evidence>
<dbReference type="AlphaFoldDB" id="A0A815XEV6"/>
<comment type="caution">
    <text evidence="7">The sequence shown here is derived from an EMBL/GenBank/DDBJ whole genome shotgun (WGS) entry which is preliminary data.</text>
</comment>
<keyword evidence="8" id="KW-1185">Reference proteome</keyword>
<evidence type="ECO:0000256" key="1">
    <source>
        <dbReference type="ARBA" id="ARBA00004123"/>
    </source>
</evidence>
<keyword evidence="2" id="KW-0479">Metal-binding</keyword>